<name>A0ABQ3F0Z7_9ACTN</name>
<dbReference type="EMBL" id="BMVP01000008">
    <property type="protein sequence ID" value="GHB68644.1"/>
    <property type="molecule type" value="Genomic_DNA"/>
</dbReference>
<reference evidence="3" key="1">
    <citation type="journal article" date="2019" name="Int. J. Syst. Evol. Microbiol.">
        <title>The Global Catalogue of Microorganisms (GCM) 10K type strain sequencing project: providing services to taxonomists for standard genome sequencing and annotation.</title>
        <authorList>
            <consortium name="The Broad Institute Genomics Platform"/>
            <consortium name="The Broad Institute Genome Sequencing Center for Infectious Disease"/>
            <person name="Wu L."/>
            <person name="Ma J."/>
        </authorList>
    </citation>
    <scope>NUCLEOTIDE SEQUENCE [LARGE SCALE GENOMIC DNA]</scope>
    <source>
        <strain evidence="3">JCM 4738</strain>
    </source>
</reference>
<comment type="caution">
    <text evidence="2">The sequence shown here is derived from an EMBL/GenBank/DDBJ whole genome shotgun (WGS) entry which is preliminary data.</text>
</comment>
<evidence type="ECO:0000256" key="1">
    <source>
        <dbReference type="SAM" id="MobiDB-lite"/>
    </source>
</evidence>
<gene>
    <name evidence="2" type="ORF">GCM10010347_43590</name>
</gene>
<feature type="region of interest" description="Disordered" evidence="1">
    <location>
        <begin position="1"/>
        <end position="33"/>
    </location>
</feature>
<dbReference type="Proteomes" id="UP000642673">
    <property type="component" value="Unassembled WGS sequence"/>
</dbReference>
<accession>A0ABQ3F0Z7</accession>
<sequence>MRPRGIGRDSGAMADDSKVTIHPPDERGRHLVTYRREELGRATSERDVREFLYRAGMADAEDVDLTDEALFDWQGTGPESWA</sequence>
<evidence type="ECO:0000313" key="3">
    <source>
        <dbReference type="Proteomes" id="UP000642673"/>
    </source>
</evidence>
<proteinExistence type="predicted"/>
<feature type="compositionally biased region" description="Basic and acidic residues" evidence="1">
    <location>
        <begin position="15"/>
        <end position="33"/>
    </location>
</feature>
<protein>
    <submittedName>
        <fullName evidence="2">Uncharacterized protein</fullName>
    </submittedName>
</protein>
<evidence type="ECO:0000313" key="2">
    <source>
        <dbReference type="EMBL" id="GHB68644.1"/>
    </source>
</evidence>
<organism evidence="2 3">
    <name type="scientific">Streptomyces cirratus</name>
    <dbReference type="NCBI Taxonomy" id="68187"/>
    <lineage>
        <taxon>Bacteria</taxon>
        <taxon>Bacillati</taxon>
        <taxon>Actinomycetota</taxon>
        <taxon>Actinomycetes</taxon>
        <taxon>Kitasatosporales</taxon>
        <taxon>Streptomycetaceae</taxon>
        <taxon>Streptomyces</taxon>
    </lineage>
</organism>
<keyword evidence="3" id="KW-1185">Reference proteome</keyword>